<evidence type="ECO:0000313" key="3">
    <source>
        <dbReference type="EMBL" id="ACM22013.1"/>
    </source>
</evidence>
<organism evidence="3 4">
    <name type="scientific">Geotalea daltonii (strain DSM 22248 / JCM 15807 / FRC-32)</name>
    <name type="common">Geobacter daltonii</name>
    <dbReference type="NCBI Taxonomy" id="316067"/>
    <lineage>
        <taxon>Bacteria</taxon>
        <taxon>Pseudomonadati</taxon>
        <taxon>Thermodesulfobacteriota</taxon>
        <taxon>Desulfuromonadia</taxon>
        <taxon>Geobacterales</taxon>
        <taxon>Geobacteraceae</taxon>
        <taxon>Geotalea</taxon>
    </lineage>
</organism>
<feature type="transmembrane region" description="Helical" evidence="1">
    <location>
        <begin position="12"/>
        <end position="36"/>
    </location>
</feature>
<protein>
    <submittedName>
        <fullName evidence="3">Protease, Abi superfamily, putative</fullName>
    </submittedName>
</protein>
<keyword evidence="3" id="KW-0378">Hydrolase</keyword>
<dbReference type="GO" id="GO:0004175">
    <property type="term" value="F:endopeptidase activity"/>
    <property type="evidence" value="ECO:0007669"/>
    <property type="project" value="UniProtKB-ARBA"/>
</dbReference>
<keyword evidence="1" id="KW-0812">Transmembrane</keyword>
<keyword evidence="1" id="KW-1133">Transmembrane helix</keyword>
<feature type="domain" description="CAAX prenyl protease 2/Lysostaphin resistance protein A-like" evidence="2">
    <location>
        <begin position="119"/>
        <end position="206"/>
    </location>
</feature>
<proteinExistence type="predicted"/>
<dbReference type="MEROPS" id="G05.007"/>
<dbReference type="GO" id="GO:0006508">
    <property type="term" value="P:proteolysis"/>
    <property type="evidence" value="ECO:0007669"/>
    <property type="project" value="UniProtKB-KW"/>
</dbReference>
<dbReference type="HOGENOM" id="CLU_1276141_0_0_7"/>
<evidence type="ECO:0000256" key="1">
    <source>
        <dbReference type="SAM" id="Phobius"/>
    </source>
</evidence>
<dbReference type="EMBL" id="CP001390">
    <property type="protein sequence ID" value="ACM22013.1"/>
    <property type="molecule type" value="Genomic_DNA"/>
</dbReference>
<keyword evidence="3" id="KW-0645">Protease</keyword>
<dbReference type="RefSeq" id="WP_012648739.1">
    <property type="nucleotide sequence ID" value="NC_011979.1"/>
</dbReference>
<dbReference type="eggNOG" id="COG1266">
    <property type="taxonomic scope" value="Bacteria"/>
</dbReference>
<gene>
    <name evidence="3" type="ordered locus">Geob_3674</name>
</gene>
<sequence>MNKVTLQAYNIITVSDIFVSSFIMFIVFLFYVIFVTNISDTSIIHNLMIVLMYIAAILYLHLKAPTTLTAAISKRTHLKYLVVGNIIITILFIPYYFWLKNNNVSEVFLKLYEMNTVSKFAYLLIACFIIPLLEEILFRCYYYGIIKTKYGLVPGILVSVLLFAGMHIYQSANMLDILIQGIIYTVFFEISNSIKCSIILHMYNNSLWFLLTFLWS</sequence>
<dbReference type="AlphaFoldDB" id="B9M6Z2"/>
<evidence type="ECO:0000313" key="4">
    <source>
        <dbReference type="Proteomes" id="UP000007721"/>
    </source>
</evidence>
<dbReference type="STRING" id="316067.Geob_3674"/>
<dbReference type="GO" id="GO:0080120">
    <property type="term" value="P:CAAX-box protein maturation"/>
    <property type="evidence" value="ECO:0007669"/>
    <property type="project" value="UniProtKB-ARBA"/>
</dbReference>
<feature type="transmembrane region" description="Helical" evidence="1">
    <location>
        <begin position="174"/>
        <end position="191"/>
    </location>
</feature>
<dbReference type="Pfam" id="PF02517">
    <property type="entry name" value="Rce1-like"/>
    <property type="match status" value="1"/>
</dbReference>
<name>B9M6Z2_GEODF</name>
<feature type="transmembrane region" description="Helical" evidence="1">
    <location>
        <begin position="80"/>
        <end position="99"/>
    </location>
</feature>
<feature type="transmembrane region" description="Helical" evidence="1">
    <location>
        <begin position="150"/>
        <end position="168"/>
    </location>
</feature>
<dbReference type="OrthoDB" id="2680086at2"/>
<dbReference type="KEGG" id="geo:Geob_3674"/>
<keyword evidence="1" id="KW-0472">Membrane</keyword>
<feature type="transmembrane region" description="Helical" evidence="1">
    <location>
        <begin position="119"/>
        <end position="138"/>
    </location>
</feature>
<keyword evidence="4" id="KW-1185">Reference proteome</keyword>
<reference evidence="3 4" key="1">
    <citation type="submission" date="2009-01" db="EMBL/GenBank/DDBJ databases">
        <title>Complete sequence of Geobacter sp. FRC-32.</title>
        <authorList>
            <consortium name="US DOE Joint Genome Institute"/>
            <person name="Lucas S."/>
            <person name="Copeland A."/>
            <person name="Lapidus A."/>
            <person name="Glavina del Rio T."/>
            <person name="Dalin E."/>
            <person name="Tice H."/>
            <person name="Bruce D."/>
            <person name="Goodwin L."/>
            <person name="Pitluck S."/>
            <person name="Saunders E."/>
            <person name="Brettin T."/>
            <person name="Detter J.C."/>
            <person name="Han C."/>
            <person name="Larimer F."/>
            <person name="Land M."/>
            <person name="Hauser L."/>
            <person name="Kyrpides N."/>
            <person name="Ovchinnikova G."/>
            <person name="Kostka J."/>
            <person name="Richardson P."/>
        </authorList>
    </citation>
    <scope>NUCLEOTIDE SEQUENCE [LARGE SCALE GENOMIC DNA]</scope>
    <source>
        <strain evidence="4">DSM 22248 / JCM 15807 / FRC-32</strain>
    </source>
</reference>
<feature type="transmembrane region" description="Helical" evidence="1">
    <location>
        <begin position="42"/>
        <end position="60"/>
    </location>
</feature>
<evidence type="ECO:0000259" key="2">
    <source>
        <dbReference type="Pfam" id="PF02517"/>
    </source>
</evidence>
<dbReference type="InterPro" id="IPR003675">
    <property type="entry name" value="Rce1/LyrA-like_dom"/>
</dbReference>
<dbReference type="Proteomes" id="UP000007721">
    <property type="component" value="Chromosome"/>
</dbReference>
<accession>B9M6Z2</accession>